<organism evidence="1 2">
    <name type="scientific">Puccinia sorghi</name>
    <dbReference type="NCBI Taxonomy" id="27349"/>
    <lineage>
        <taxon>Eukaryota</taxon>
        <taxon>Fungi</taxon>
        <taxon>Dikarya</taxon>
        <taxon>Basidiomycota</taxon>
        <taxon>Pucciniomycotina</taxon>
        <taxon>Pucciniomycetes</taxon>
        <taxon>Pucciniales</taxon>
        <taxon>Pucciniaceae</taxon>
        <taxon>Puccinia</taxon>
    </lineage>
</organism>
<dbReference type="Proteomes" id="UP000037035">
    <property type="component" value="Unassembled WGS sequence"/>
</dbReference>
<evidence type="ECO:0000313" key="1">
    <source>
        <dbReference type="EMBL" id="KNZ62619.1"/>
    </source>
</evidence>
<dbReference type="AlphaFoldDB" id="A0A0L6VPH8"/>
<name>A0A0L6VPH8_9BASI</name>
<feature type="non-terminal residue" evidence="1">
    <location>
        <position position="137"/>
    </location>
</feature>
<accession>A0A0L6VPH8</accession>
<comment type="caution">
    <text evidence="1">The sequence shown here is derived from an EMBL/GenBank/DDBJ whole genome shotgun (WGS) entry which is preliminary data.</text>
</comment>
<evidence type="ECO:0000313" key="2">
    <source>
        <dbReference type="Proteomes" id="UP000037035"/>
    </source>
</evidence>
<dbReference type="CDD" id="cd22744">
    <property type="entry name" value="OTU"/>
    <property type="match status" value="1"/>
</dbReference>
<gene>
    <name evidence="1" type="ORF">VP01_1247g1</name>
</gene>
<dbReference type="VEuPathDB" id="FungiDB:VP01_1247g1"/>
<dbReference type="EMBL" id="LAVV01002754">
    <property type="protein sequence ID" value="KNZ62619.1"/>
    <property type="molecule type" value="Genomic_DNA"/>
</dbReference>
<evidence type="ECO:0008006" key="3">
    <source>
        <dbReference type="Google" id="ProtNLM"/>
    </source>
</evidence>
<proteinExistence type="predicted"/>
<keyword evidence="2" id="KW-1185">Reference proteome</keyword>
<reference evidence="1 2" key="1">
    <citation type="submission" date="2015-08" db="EMBL/GenBank/DDBJ databases">
        <title>Next Generation Sequencing and Analysis of the Genome of Puccinia sorghi L Schw, the Causal Agent of Maize Common Rust.</title>
        <authorList>
            <person name="Rochi L."/>
            <person name="Burguener G."/>
            <person name="Darino M."/>
            <person name="Turjanski A."/>
            <person name="Kreff E."/>
            <person name="Dieguez M.J."/>
            <person name="Sacco F."/>
        </authorList>
    </citation>
    <scope>NUCLEOTIDE SEQUENCE [LARGE SCALE GENOMIC DNA]</scope>
    <source>
        <strain evidence="1 2">RO10H11247</strain>
    </source>
</reference>
<protein>
    <recommendedName>
        <fullName evidence="3">OTU domain-containing protein</fullName>
    </recommendedName>
</protein>
<dbReference type="OrthoDB" id="2507501at2759"/>
<sequence length="137" mass="15981">MGVVFISFFSTQIWEFFDSNKNQAKQKNRRRNYLHLQPEILHPSISKVLDIKSDGHCGFWVFSYCLGRGQHEHLAMRNKLYQNAKERSQWYKDHSYIDNISSVLKMKKFESSGPSGLGNWMSIPTFGDLISNTFKSP</sequence>